<dbReference type="AlphaFoldDB" id="A0A7J7X0Y8"/>
<protein>
    <submittedName>
        <fullName evidence="6">Olfactomedin like 1</fullName>
    </submittedName>
</protein>
<evidence type="ECO:0000256" key="3">
    <source>
        <dbReference type="PROSITE-ProRule" id="PRU00446"/>
    </source>
</evidence>
<evidence type="ECO:0000259" key="5">
    <source>
        <dbReference type="PROSITE" id="PS51132"/>
    </source>
</evidence>
<evidence type="ECO:0000256" key="1">
    <source>
        <dbReference type="ARBA" id="ARBA00004613"/>
    </source>
</evidence>
<feature type="signal peptide" evidence="4">
    <location>
        <begin position="1"/>
        <end position="26"/>
    </location>
</feature>
<evidence type="ECO:0000313" key="6">
    <source>
        <dbReference type="EMBL" id="KAF6343291.1"/>
    </source>
</evidence>
<accession>A0A7J7X0Y8</accession>
<feature type="domain" description="Olfactomedin-like" evidence="5">
    <location>
        <begin position="140"/>
        <end position="397"/>
    </location>
</feature>
<name>A0A7J7X0Y8_PIPKU</name>
<evidence type="ECO:0000313" key="7">
    <source>
        <dbReference type="Proteomes" id="UP000558488"/>
    </source>
</evidence>
<dbReference type="OrthoDB" id="8626508at2759"/>
<dbReference type="Proteomes" id="UP000558488">
    <property type="component" value="Unassembled WGS sequence"/>
</dbReference>
<dbReference type="PROSITE" id="PS51132">
    <property type="entry name" value="OLF"/>
    <property type="match status" value="1"/>
</dbReference>
<keyword evidence="2" id="KW-0964">Secreted</keyword>
<sequence>MMLALQRASALLVLFLSAFVPPPLCAQDPGMVHYIYQRFHVLEQGLQKCTQTTREYIQDFREFSKNISVMLGQCLTYTNEYKSAVNNLALRVERAQREIDYLEYLREADMCVESEDKTLAEKLLQEAEEEKKIQTLLNASCDNMLMGIKSLKIVKKTLDTDGSWMKDAVSDSPKVYFLIGSRNNTIWEFANMRALLEDSTKLGPRKLVLPQSWQGTGQVVYKGFLFFHNQGTPNEIIKYSLQKRTVEDRMLLPGGAGRALVYQHSPSTYIDLAVDEHGLWAIHAGPGLHGHLVLTKIEPGTLGVEHSWDTPCRSQDAEAGFLLCGVLYVVYSSGGHGPHRVTCVYDPRGTISEEDLPNVFFPRRPRSHSMIHYNARDKQLYAWNDGNQIIYKLQTKRKQPVK</sequence>
<gene>
    <name evidence="6" type="ORF">mPipKuh1_012782</name>
</gene>
<dbReference type="GO" id="GO:0007165">
    <property type="term" value="P:signal transduction"/>
    <property type="evidence" value="ECO:0007669"/>
    <property type="project" value="TreeGrafter"/>
</dbReference>
<evidence type="ECO:0000256" key="4">
    <source>
        <dbReference type="SAM" id="SignalP"/>
    </source>
</evidence>
<evidence type="ECO:0000256" key="2">
    <source>
        <dbReference type="ARBA" id="ARBA00022525"/>
    </source>
</evidence>
<dbReference type="SMART" id="SM00284">
    <property type="entry name" value="OLF"/>
    <property type="match status" value="1"/>
</dbReference>
<reference evidence="6 7" key="1">
    <citation type="journal article" date="2020" name="Nature">
        <title>Six reference-quality genomes reveal evolution of bat adaptations.</title>
        <authorList>
            <person name="Jebb D."/>
            <person name="Huang Z."/>
            <person name="Pippel M."/>
            <person name="Hughes G.M."/>
            <person name="Lavrichenko K."/>
            <person name="Devanna P."/>
            <person name="Winkler S."/>
            <person name="Jermiin L.S."/>
            <person name="Skirmuntt E.C."/>
            <person name="Katzourakis A."/>
            <person name="Burkitt-Gray L."/>
            <person name="Ray D.A."/>
            <person name="Sullivan K.A.M."/>
            <person name="Roscito J.G."/>
            <person name="Kirilenko B.M."/>
            <person name="Davalos L.M."/>
            <person name="Corthals A.P."/>
            <person name="Power M.L."/>
            <person name="Jones G."/>
            <person name="Ransome R.D."/>
            <person name="Dechmann D.K.N."/>
            <person name="Locatelli A.G."/>
            <person name="Puechmaille S.J."/>
            <person name="Fedrigo O."/>
            <person name="Jarvis E.D."/>
            <person name="Hiller M."/>
            <person name="Vernes S.C."/>
            <person name="Myers E.W."/>
            <person name="Teeling E.C."/>
        </authorList>
    </citation>
    <scope>NUCLEOTIDE SEQUENCE [LARGE SCALE GENOMIC DNA]</scope>
    <source>
        <strain evidence="6">MPipKuh1</strain>
        <tissue evidence="6">Flight muscle</tissue>
    </source>
</reference>
<dbReference type="GO" id="GO:0005615">
    <property type="term" value="C:extracellular space"/>
    <property type="evidence" value="ECO:0007669"/>
    <property type="project" value="TreeGrafter"/>
</dbReference>
<proteinExistence type="predicted"/>
<organism evidence="6 7">
    <name type="scientific">Pipistrellus kuhlii</name>
    <name type="common">Kuhl's pipistrelle</name>
    <dbReference type="NCBI Taxonomy" id="59472"/>
    <lineage>
        <taxon>Eukaryota</taxon>
        <taxon>Metazoa</taxon>
        <taxon>Chordata</taxon>
        <taxon>Craniata</taxon>
        <taxon>Vertebrata</taxon>
        <taxon>Euteleostomi</taxon>
        <taxon>Mammalia</taxon>
        <taxon>Eutheria</taxon>
        <taxon>Laurasiatheria</taxon>
        <taxon>Chiroptera</taxon>
        <taxon>Yangochiroptera</taxon>
        <taxon>Vespertilionidae</taxon>
        <taxon>Pipistrellus</taxon>
    </lineage>
</organism>
<keyword evidence="7" id="KW-1185">Reference proteome</keyword>
<dbReference type="EMBL" id="JACAGB010000009">
    <property type="protein sequence ID" value="KAF6343291.1"/>
    <property type="molecule type" value="Genomic_DNA"/>
</dbReference>
<keyword evidence="4" id="KW-0732">Signal</keyword>
<dbReference type="Pfam" id="PF02191">
    <property type="entry name" value="OLF"/>
    <property type="match status" value="1"/>
</dbReference>
<comment type="caution">
    <text evidence="3">Lacks conserved residue(s) required for the propagation of feature annotation.</text>
</comment>
<dbReference type="PANTHER" id="PTHR23192">
    <property type="entry name" value="OLFACTOMEDIN-RELATED"/>
    <property type="match status" value="1"/>
</dbReference>
<comment type="subcellular location">
    <subcellularLocation>
        <location evidence="1">Secreted</location>
    </subcellularLocation>
</comment>
<dbReference type="PANTHER" id="PTHR23192:SF13">
    <property type="entry name" value="OLFACTOMEDIN-LIKE PROTEIN 1"/>
    <property type="match status" value="1"/>
</dbReference>
<dbReference type="InterPro" id="IPR003112">
    <property type="entry name" value="Olfac-like_dom"/>
</dbReference>
<feature type="chain" id="PRO_5029915348" evidence="4">
    <location>
        <begin position="27"/>
        <end position="402"/>
    </location>
</feature>
<dbReference type="InterPro" id="IPR050605">
    <property type="entry name" value="Olfactomedin-like_domain"/>
</dbReference>
<comment type="caution">
    <text evidence="6">The sequence shown here is derived from an EMBL/GenBank/DDBJ whole genome shotgun (WGS) entry which is preliminary data.</text>
</comment>